<gene>
    <name evidence="1" type="ordered locus">PputGB1_2017</name>
</gene>
<reference evidence="1 2" key="1">
    <citation type="submission" date="2008-01" db="EMBL/GenBank/DDBJ databases">
        <title>Complete sequence of Pseudomonas putida GB-1.</title>
        <authorList>
            <consortium name="US DOE Joint Genome Institute"/>
            <person name="Copeland A."/>
            <person name="Lucas S."/>
            <person name="Lapidus A."/>
            <person name="Barry K."/>
            <person name="Glavina del Rio T."/>
            <person name="Dalin E."/>
            <person name="Tice H."/>
            <person name="Pitluck S."/>
            <person name="Bruce D."/>
            <person name="Goodwin L."/>
            <person name="Chertkov O."/>
            <person name="Brettin T."/>
            <person name="Detter J.C."/>
            <person name="Han C."/>
            <person name="Kuske C.R."/>
            <person name="Schmutz J."/>
            <person name="Larimer F."/>
            <person name="Land M."/>
            <person name="Hauser L."/>
            <person name="Kyrpides N."/>
            <person name="Kim E."/>
            <person name="McCarthy J.K."/>
            <person name="Richardson P."/>
        </authorList>
    </citation>
    <scope>NUCLEOTIDE SEQUENCE [LARGE SCALE GENOMIC DNA]</scope>
    <source>
        <strain evidence="1 2">GB-1</strain>
    </source>
</reference>
<evidence type="ECO:0000313" key="2">
    <source>
        <dbReference type="Proteomes" id="UP000002157"/>
    </source>
</evidence>
<protein>
    <submittedName>
        <fullName evidence="1">Uncharacterized protein</fullName>
    </submittedName>
</protein>
<sequence>MNQPHEHSTLTPSSEADVDRVIENTIEADALTRQATEQGALLASIEVLNKKLVASTLARVQKEGAIRKSLEQHQQQLAASNLAREGLSTTMTTALKKLALATSAQADRVDSVESRLASLAERQCECEQQPAPGWPAYLERHTVSLLALAVAVFTLGLHLLG</sequence>
<evidence type="ECO:0000313" key="1">
    <source>
        <dbReference type="EMBL" id="ABY97918.1"/>
    </source>
</evidence>
<dbReference type="EMBL" id="CP000926">
    <property type="protein sequence ID" value="ABY97918.1"/>
    <property type="molecule type" value="Genomic_DNA"/>
</dbReference>
<accession>B0KKL2</accession>
<dbReference type="AlphaFoldDB" id="B0KKL2"/>
<dbReference type="RefSeq" id="WP_012271669.1">
    <property type="nucleotide sequence ID" value="NC_010322.1"/>
</dbReference>
<organism evidence="1 2">
    <name type="scientific">Pseudomonas putida (strain GB-1)</name>
    <dbReference type="NCBI Taxonomy" id="76869"/>
    <lineage>
        <taxon>Bacteria</taxon>
        <taxon>Pseudomonadati</taxon>
        <taxon>Pseudomonadota</taxon>
        <taxon>Gammaproteobacteria</taxon>
        <taxon>Pseudomonadales</taxon>
        <taxon>Pseudomonadaceae</taxon>
        <taxon>Pseudomonas</taxon>
    </lineage>
</organism>
<dbReference type="KEGG" id="ppg:PputGB1_2017"/>
<proteinExistence type="predicted"/>
<name>B0KKL2_PSEPG</name>
<dbReference type="HOGENOM" id="CLU_102936_0_0_6"/>
<dbReference type="Proteomes" id="UP000002157">
    <property type="component" value="Chromosome"/>
</dbReference>